<feature type="domain" description="BsuBI/PstI restriction endonuclease HTH" evidence="2">
    <location>
        <begin position="6"/>
        <end position="143"/>
    </location>
</feature>
<comment type="caution">
    <text evidence="3">The sequence shown here is derived from an EMBL/GenBank/DDBJ whole genome shotgun (WGS) entry which is preliminary data.</text>
</comment>
<dbReference type="InterPro" id="IPR041962">
    <property type="entry name" value="BsuBI/PstI_N_sf"/>
</dbReference>
<dbReference type="AlphaFoldDB" id="A0A3M4YJ21"/>
<reference evidence="3 4" key="1">
    <citation type="submission" date="2018-08" db="EMBL/GenBank/DDBJ databases">
        <title>Recombination of ecologically and evolutionarily significant loci maintains genetic cohesion in the Pseudomonas syringae species complex.</title>
        <authorList>
            <person name="Dillon M."/>
            <person name="Thakur S."/>
            <person name="Almeida R.N.D."/>
            <person name="Weir B.S."/>
            <person name="Guttman D.S."/>
        </authorList>
    </citation>
    <scope>NUCLEOTIDE SEQUENCE [LARGE SCALE GENOMIC DNA]</scope>
    <source>
        <strain evidence="3 4">ICMP 4324</strain>
    </source>
</reference>
<dbReference type="EMBL" id="RBON01000116">
    <property type="protein sequence ID" value="RMM70402.1"/>
    <property type="molecule type" value="Genomic_DNA"/>
</dbReference>
<dbReference type="Gene3D" id="3.40.1350.80">
    <property type="match status" value="1"/>
</dbReference>
<protein>
    <submittedName>
        <fullName evidence="3">Type II site-specific deoxyribonuclease</fullName>
    </submittedName>
</protein>
<dbReference type="GO" id="GO:0009036">
    <property type="term" value="F:type II site-specific deoxyribonuclease activity"/>
    <property type="evidence" value="ECO:0007669"/>
    <property type="project" value="InterPro"/>
</dbReference>
<dbReference type="InterPro" id="IPR009528">
    <property type="entry name" value="Restrct_endonuc_II_BsuBI_C"/>
</dbReference>
<gene>
    <name evidence="3" type="ORF">ALQ73_101558</name>
</gene>
<dbReference type="Gene3D" id="1.10.10.1820">
    <property type="entry name" value="BsuBI/PstI restriction endonuclease-like"/>
    <property type="match status" value="1"/>
</dbReference>
<dbReference type="GO" id="GO:0000287">
    <property type="term" value="F:magnesium ion binding"/>
    <property type="evidence" value="ECO:0007669"/>
    <property type="project" value="InterPro"/>
</dbReference>
<feature type="domain" description="BsuBI/PstI restriction endonuclease" evidence="1">
    <location>
        <begin position="155"/>
        <end position="308"/>
    </location>
</feature>
<dbReference type="InterPro" id="IPR041454">
    <property type="entry name" value="BsuBI/PstI_N"/>
</dbReference>
<sequence length="318" mass="35285">MRDKNDYIEAAQQIIISLGIPKAQHNERSALCLLALLDLTPGKSWADAGNPLIGITPIMDWARDHFDKAYKPNTREAVRRQTMHQFCDAGLALYNPDKPDRPVNSPKAVYQIEPSALVLLRTYGTPAWHDSLVAYLAERETLVARYAKEREQNRIPVEIAPGQKITLSPGDHSELIRAIIEDFAPRFAPGSVLVYAGDTGEKWGYFDAPLLAGLGVDVDSHGKMPDVVLHFTEKNWLLLVESVTSHGPVDGKRYTELAKLFAGSTAGLVYVTVFPNRAIMGRYLGEIAWETEVWVADAPSHLIHFNGERFLGPYPGEG</sequence>
<dbReference type="GO" id="GO:0009307">
    <property type="term" value="P:DNA restriction-modification system"/>
    <property type="evidence" value="ECO:0007669"/>
    <property type="project" value="InterPro"/>
</dbReference>
<dbReference type="Pfam" id="PF06616">
    <property type="entry name" value="BsuBI_PstI_RE"/>
    <property type="match status" value="1"/>
</dbReference>
<accession>A0A3M4YJ21</accession>
<dbReference type="InterPro" id="IPR041963">
    <property type="entry name" value="BsuBI/PstI_C_sf"/>
</dbReference>
<dbReference type="GO" id="GO:0003677">
    <property type="term" value="F:DNA binding"/>
    <property type="evidence" value="ECO:0007669"/>
    <property type="project" value="InterPro"/>
</dbReference>
<evidence type="ECO:0000313" key="4">
    <source>
        <dbReference type="Proteomes" id="UP000276829"/>
    </source>
</evidence>
<proteinExistence type="predicted"/>
<organism evidence="3 4">
    <name type="scientific">Pseudomonas savastanoi pv. glycinea</name>
    <name type="common">Pseudomonas syringae pv. glycinea</name>
    <dbReference type="NCBI Taxonomy" id="318"/>
    <lineage>
        <taxon>Bacteria</taxon>
        <taxon>Pseudomonadati</taxon>
        <taxon>Pseudomonadota</taxon>
        <taxon>Gammaproteobacteria</taxon>
        <taxon>Pseudomonadales</taxon>
        <taxon>Pseudomonadaceae</taxon>
        <taxon>Pseudomonas</taxon>
    </lineage>
</organism>
<evidence type="ECO:0000259" key="1">
    <source>
        <dbReference type="Pfam" id="PF06616"/>
    </source>
</evidence>
<dbReference type="RefSeq" id="WP_003380660.1">
    <property type="nucleotide sequence ID" value="NZ_RBON01000116.1"/>
</dbReference>
<name>A0A3M4YJ21_PSESG</name>
<dbReference type="Proteomes" id="UP000276829">
    <property type="component" value="Unassembled WGS sequence"/>
</dbReference>
<evidence type="ECO:0000259" key="2">
    <source>
        <dbReference type="Pfam" id="PF17728"/>
    </source>
</evidence>
<evidence type="ECO:0000313" key="3">
    <source>
        <dbReference type="EMBL" id="RMM70402.1"/>
    </source>
</evidence>
<dbReference type="Pfam" id="PF17728">
    <property type="entry name" value="BsuBI_PstI_RE_N"/>
    <property type="match status" value="1"/>
</dbReference>